<proteinExistence type="predicted"/>
<organism evidence="2 3">
    <name type="scientific">Acrocarpospora macrocephala</name>
    <dbReference type="NCBI Taxonomy" id="150177"/>
    <lineage>
        <taxon>Bacteria</taxon>
        <taxon>Bacillati</taxon>
        <taxon>Actinomycetota</taxon>
        <taxon>Actinomycetes</taxon>
        <taxon>Streptosporangiales</taxon>
        <taxon>Streptosporangiaceae</taxon>
        <taxon>Acrocarpospora</taxon>
    </lineage>
</organism>
<feature type="coiled-coil region" evidence="1">
    <location>
        <begin position="194"/>
        <end position="242"/>
    </location>
</feature>
<feature type="coiled-coil region" evidence="1">
    <location>
        <begin position="82"/>
        <end position="140"/>
    </location>
</feature>
<dbReference type="AlphaFoldDB" id="A0A5M3WZL6"/>
<evidence type="ECO:0000313" key="3">
    <source>
        <dbReference type="Proteomes" id="UP000331127"/>
    </source>
</evidence>
<name>A0A5M3WZL6_9ACTN</name>
<evidence type="ECO:0000313" key="2">
    <source>
        <dbReference type="EMBL" id="GES11883.1"/>
    </source>
</evidence>
<comment type="caution">
    <text evidence="2">The sequence shown here is derived from an EMBL/GenBank/DDBJ whole genome shotgun (WGS) entry which is preliminary data.</text>
</comment>
<dbReference type="Proteomes" id="UP000331127">
    <property type="component" value="Unassembled WGS sequence"/>
</dbReference>
<protein>
    <submittedName>
        <fullName evidence="2">Uncharacterized protein</fullName>
    </submittedName>
</protein>
<gene>
    <name evidence="2" type="ORF">Amac_054800</name>
</gene>
<dbReference type="EMBL" id="BLAE01000033">
    <property type="protein sequence ID" value="GES11883.1"/>
    <property type="molecule type" value="Genomic_DNA"/>
</dbReference>
<accession>A0A5M3WZL6</accession>
<sequence length="329" mass="35954">MTRDELKSLLAGEDPDAVPRVLHATLRWVTQVMAETASRDETAAIRLIRQLTDALEPVASFSAALPGLADTAFAGRTAVAAISEAQADLAQARATLAHLGQEMDRLRQVKEATLEQAAQAERLRAEVAEHQRLRQLANALPGLLAARDALTAYRLEEVEKAETELESAAGDFAVRVLPYLDDLRARTRDAIAEADQLAVTLAGLRRERREAQDRCGELAAEVETEQAGIDDASQRYQRLKDELSLLLEPRRRYAAADLAVVNALTNVSGAVPGVDLVPGVDSVRLALEKIDQDLAAVDADLARALAEHESVYDDAHRVRRLNDDREPLR</sequence>
<evidence type="ECO:0000256" key="1">
    <source>
        <dbReference type="SAM" id="Coils"/>
    </source>
</evidence>
<dbReference type="RefSeq" id="WP_155357233.1">
    <property type="nucleotide sequence ID" value="NZ_BAAAHL010000038.1"/>
</dbReference>
<keyword evidence="3" id="KW-1185">Reference proteome</keyword>
<reference evidence="2 3" key="1">
    <citation type="submission" date="2019-10" db="EMBL/GenBank/DDBJ databases">
        <title>Whole genome shotgun sequence of Acrocarpospora macrocephala NBRC 16266.</title>
        <authorList>
            <person name="Ichikawa N."/>
            <person name="Kimura A."/>
            <person name="Kitahashi Y."/>
            <person name="Komaki H."/>
            <person name="Oguchi A."/>
        </authorList>
    </citation>
    <scope>NUCLEOTIDE SEQUENCE [LARGE SCALE GENOMIC DNA]</scope>
    <source>
        <strain evidence="2 3">NBRC 16266</strain>
    </source>
</reference>
<keyword evidence="1" id="KW-0175">Coiled coil</keyword>